<reference evidence="2" key="1">
    <citation type="submission" date="2022-11" db="UniProtKB">
        <authorList>
            <consortium name="WormBaseParasite"/>
        </authorList>
    </citation>
    <scope>IDENTIFICATION</scope>
</reference>
<dbReference type="WBParaSite" id="ES5_v2.g19885.t2">
    <property type="protein sequence ID" value="ES5_v2.g19885.t2"/>
    <property type="gene ID" value="ES5_v2.g19885"/>
</dbReference>
<accession>A0AC34FS00</accession>
<name>A0AC34FS00_9BILA</name>
<dbReference type="Proteomes" id="UP000887579">
    <property type="component" value="Unplaced"/>
</dbReference>
<protein>
    <submittedName>
        <fullName evidence="2">Amino acid transporter</fullName>
    </submittedName>
</protein>
<evidence type="ECO:0000313" key="2">
    <source>
        <dbReference type="WBParaSite" id="ES5_v2.g19885.t2"/>
    </source>
</evidence>
<sequence>MVFLALFIVKAKHHGQAWDKPGTEAVVALTFATYVIKPFTEAKDVGSAPVICVAALMIMFQTALNCLTIKGTLRINNCCTVAKVTAMFGIIGLGIYALIARDDATNSYENTFADSTHDPGAIARAFYSALFAYQGWNYLNFIVEEVKNPVKTLPRAVLISSFAIIFVYLLVNMAFYTGLSPGNLAKSKAATIDFIIHITDWKYSGYLVSLLVAVSCFGSGNGVIFTSSRIFFVGARNDQMPKCLLMTNPTYKSPIPAVLLTGFLSICFLAPGDDAILIINYIAVSYWLAIGVATAALFYYRFKIPKEEYPFRVPLFIPIIFIAGCIFLVIFPFYSKWDEALIGMGIMATGIPVYLIFVRFRIKPLDNVADNLTKLAQILWLVYDESVVDVDVTITPPSATNN</sequence>
<proteinExistence type="predicted"/>
<organism evidence="1 2">
    <name type="scientific">Panagrolaimus sp. ES5</name>
    <dbReference type="NCBI Taxonomy" id="591445"/>
    <lineage>
        <taxon>Eukaryota</taxon>
        <taxon>Metazoa</taxon>
        <taxon>Ecdysozoa</taxon>
        <taxon>Nematoda</taxon>
        <taxon>Chromadorea</taxon>
        <taxon>Rhabditida</taxon>
        <taxon>Tylenchina</taxon>
        <taxon>Panagrolaimomorpha</taxon>
        <taxon>Panagrolaimoidea</taxon>
        <taxon>Panagrolaimidae</taxon>
        <taxon>Panagrolaimus</taxon>
    </lineage>
</organism>
<evidence type="ECO:0000313" key="1">
    <source>
        <dbReference type="Proteomes" id="UP000887579"/>
    </source>
</evidence>